<feature type="binding site" evidence="1">
    <location>
        <position position="231"/>
    </location>
    <ligand>
        <name>S-adenosyl-L-methionine</name>
        <dbReference type="ChEBI" id="CHEBI:59789"/>
    </ligand>
</feature>
<name>A0A0B7MF51_9FIRM</name>
<dbReference type="CDD" id="cd02440">
    <property type="entry name" value="AdoMet_MTases"/>
    <property type="match status" value="1"/>
</dbReference>
<feature type="region of interest" description="Disordered" evidence="2">
    <location>
        <begin position="165"/>
        <end position="194"/>
    </location>
</feature>
<dbReference type="RefSeq" id="WP_052835409.1">
    <property type="nucleotide sequence ID" value="NZ_CDRZ01000157.1"/>
</dbReference>
<evidence type="ECO:0000259" key="4">
    <source>
        <dbReference type="Pfam" id="PF17827"/>
    </source>
</evidence>
<keyword evidence="1 5" id="KW-0808">Transferase</keyword>
<dbReference type="InterPro" id="IPR019874">
    <property type="entry name" value="RF_methyltr_PrmC"/>
</dbReference>
<dbReference type="GO" id="GO:0032259">
    <property type="term" value="P:methylation"/>
    <property type="evidence" value="ECO:0007669"/>
    <property type="project" value="UniProtKB-KW"/>
</dbReference>
<dbReference type="AlphaFoldDB" id="A0A0B7MF51"/>
<reference evidence="6" key="1">
    <citation type="submission" date="2015-01" db="EMBL/GenBank/DDBJ databases">
        <authorList>
            <person name="Manzoor Shahid"/>
            <person name="Zubair Saima"/>
        </authorList>
    </citation>
    <scope>NUCLEOTIDE SEQUENCE [LARGE SCALE GENOMIC DNA]</scope>
    <source>
        <strain evidence="6">Sp3</strain>
    </source>
</reference>
<protein>
    <recommendedName>
        <fullName evidence="1">Release factor glutamine methyltransferase</fullName>
        <shortName evidence="1">RF MTase</shortName>
        <ecNumber evidence="1">2.1.1.297</ecNumber>
    </recommendedName>
    <alternativeName>
        <fullName evidence="1">N5-glutamine methyltransferase PrmC</fullName>
    </alternativeName>
    <alternativeName>
        <fullName evidence="1">Protein-(glutamine-N5) MTase PrmC</fullName>
    </alternativeName>
    <alternativeName>
        <fullName evidence="1">Protein-glutamine N-methyltransferase PrmC</fullName>
    </alternativeName>
</protein>
<dbReference type="InterPro" id="IPR025714">
    <property type="entry name" value="Methyltranfer_dom"/>
</dbReference>
<accession>A0A0B7MF51</accession>
<comment type="catalytic activity">
    <reaction evidence="1">
        <text>L-glutaminyl-[peptide chain release factor] + S-adenosyl-L-methionine = N(5)-methyl-L-glutaminyl-[peptide chain release factor] + S-adenosyl-L-homocysteine + H(+)</text>
        <dbReference type="Rhea" id="RHEA:42896"/>
        <dbReference type="Rhea" id="RHEA-COMP:10271"/>
        <dbReference type="Rhea" id="RHEA-COMP:10272"/>
        <dbReference type="ChEBI" id="CHEBI:15378"/>
        <dbReference type="ChEBI" id="CHEBI:30011"/>
        <dbReference type="ChEBI" id="CHEBI:57856"/>
        <dbReference type="ChEBI" id="CHEBI:59789"/>
        <dbReference type="ChEBI" id="CHEBI:61891"/>
        <dbReference type="EC" id="2.1.1.297"/>
    </reaction>
</comment>
<feature type="binding site" evidence="1">
    <location>
        <position position="372"/>
    </location>
    <ligand>
        <name>S-adenosyl-L-methionine</name>
        <dbReference type="ChEBI" id="CHEBI:59789"/>
    </ligand>
</feature>
<keyword evidence="6" id="KW-1185">Reference proteome</keyword>
<evidence type="ECO:0000256" key="2">
    <source>
        <dbReference type="SAM" id="MobiDB-lite"/>
    </source>
</evidence>
<comment type="similarity">
    <text evidence="1">Belongs to the protein N5-glutamine methyltransferase family. PrmC subfamily.</text>
</comment>
<organism evidence="5 6">
    <name type="scientific">Syntrophaceticus schinkii</name>
    <dbReference type="NCBI Taxonomy" id="499207"/>
    <lineage>
        <taxon>Bacteria</taxon>
        <taxon>Bacillati</taxon>
        <taxon>Bacillota</taxon>
        <taxon>Clostridia</taxon>
        <taxon>Thermoanaerobacterales</taxon>
        <taxon>Thermoanaerobacterales Family III. Incertae Sedis</taxon>
        <taxon>Syntrophaceticus</taxon>
    </lineage>
</organism>
<keyword evidence="1" id="KW-0949">S-adenosyl-L-methionine</keyword>
<dbReference type="Proteomes" id="UP000046155">
    <property type="component" value="Unassembled WGS sequence"/>
</dbReference>
<proteinExistence type="inferred from homology"/>
<evidence type="ECO:0000313" key="5">
    <source>
        <dbReference type="EMBL" id="CEO88700.1"/>
    </source>
</evidence>
<gene>
    <name evidence="1" type="primary">prmC</name>
    <name evidence="5" type="ORF">SSCH_240023</name>
</gene>
<dbReference type="EMBL" id="CDRZ01000157">
    <property type="protein sequence ID" value="CEO88700.1"/>
    <property type="molecule type" value="Genomic_DNA"/>
</dbReference>
<dbReference type="GO" id="GO:0102559">
    <property type="term" value="F:peptide chain release factor N(5)-glutamine methyltransferase activity"/>
    <property type="evidence" value="ECO:0007669"/>
    <property type="project" value="UniProtKB-EC"/>
</dbReference>
<feature type="domain" description="Release factor glutamine methyltransferase N-terminal" evidence="4">
    <location>
        <begin position="6"/>
        <end position="75"/>
    </location>
</feature>
<dbReference type="EC" id="2.1.1.297" evidence="1"/>
<comment type="caution">
    <text evidence="1">Lacks conserved residue(s) required for the propagation of feature annotation.</text>
</comment>
<dbReference type="Pfam" id="PF17827">
    <property type="entry name" value="PrmC_N"/>
    <property type="match status" value="1"/>
</dbReference>
<keyword evidence="1 5" id="KW-0489">Methyltransferase</keyword>
<dbReference type="InterPro" id="IPR029063">
    <property type="entry name" value="SAM-dependent_MTases_sf"/>
</dbReference>
<dbReference type="InterPro" id="IPR040758">
    <property type="entry name" value="PrmC_N"/>
</dbReference>
<dbReference type="PANTHER" id="PTHR18895">
    <property type="entry name" value="HEMK METHYLTRANSFERASE"/>
    <property type="match status" value="1"/>
</dbReference>
<evidence type="ECO:0000313" key="6">
    <source>
        <dbReference type="Proteomes" id="UP000046155"/>
    </source>
</evidence>
<dbReference type="Pfam" id="PF13847">
    <property type="entry name" value="Methyltransf_31"/>
    <property type="match status" value="1"/>
</dbReference>
<dbReference type="Gene3D" id="1.10.8.10">
    <property type="entry name" value="DNA helicase RuvA subunit, C-terminal domain"/>
    <property type="match status" value="1"/>
</dbReference>
<dbReference type="InterPro" id="IPR050320">
    <property type="entry name" value="N5-glutamine_MTase"/>
</dbReference>
<dbReference type="PANTHER" id="PTHR18895:SF74">
    <property type="entry name" value="MTRF1L RELEASE FACTOR GLUTAMINE METHYLTRANSFERASE"/>
    <property type="match status" value="1"/>
</dbReference>
<comment type="function">
    <text evidence="1">Methylates the class 1 translation termination release factors RF1/PrfA and RF2/PrfB on the glutamine residue of the universally conserved GGQ motif.</text>
</comment>
<sequence length="467" mass="50607">MKCSELIFKGTRLLKEKGIAAPHLEAEVLLAFAWGRERTHLLIFSDDEVPREVEDRFHDILCQRSRGVPVAYLTGEKEFMSLGFYVNPDVLIPRPETELLVERVLEYLADFPGEKPAPEPERETKIEVVNPGRGGGRVPEPEPETERPPYFPAACCPTPANSYAGKRTASLSAGEEPGKNSVTTPSGKRTAPLSAGGVVQTPLVADVGTGSGAVAVSLAYYNAQARLVATDISPGALQVAKRNARRHGVTDRVKFLQGDLLIPLLQQVTRGRFSCHPSCHPSGDRLPKWIEGAGTKEVGLDFALDGRLPGEVGELWLGVQARTKEAGLDFPREDQLLEDVQGIGTRASRRRTPAVKKLPQGVEGIGTAVVANLPYIPTADLQSLPLDVQYEPLNALDGGEDGLDHYRRLIPQAAAFLVPKGLLACEVGIGQAELLAELLTKEGWTETEIIKDYAGKERIVTAKRGQA</sequence>
<feature type="domain" description="Methyltransferase" evidence="3">
    <location>
        <begin position="205"/>
        <end position="265"/>
    </location>
</feature>
<evidence type="ECO:0000259" key="3">
    <source>
        <dbReference type="Pfam" id="PF13847"/>
    </source>
</evidence>
<dbReference type="SUPFAM" id="SSF53335">
    <property type="entry name" value="S-adenosyl-L-methionine-dependent methyltransferases"/>
    <property type="match status" value="2"/>
</dbReference>
<dbReference type="HAMAP" id="MF_02126">
    <property type="entry name" value="RF_methyltr_PrmC"/>
    <property type="match status" value="1"/>
</dbReference>
<evidence type="ECO:0000256" key="1">
    <source>
        <dbReference type="HAMAP-Rule" id="MF_02126"/>
    </source>
</evidence>
<feature type="region of interest" description="Disordered" evidence="2">
    <location>
        <begin position="129"/>
        <end position="148"/>
    </location>
</feature>
<dbReference type="Gene3D" id="3.40.50.150">
    <property type="entry name" value="Vaccinia Virus protein VP39"/>
    <property type="match status" value="2"/>
</dbReference>
<feature type="binding site" evidence="1">
    <location>
        <begin position="208"/>
        <end position="212"/>
    </location>
    <ligand>
        <name>S-adenosyl-L-methionine</name>
        <dbReference type="ChEBI" id="CHEBI:59789"/>
    </ligand>
</feature>